<name>A0A1I7ZR52_9BILA</name>
<evidence type="ECO:0000313" key="2">
    <source>
        <dbReference type="Proteomes" id="UP000095287"/>
    </source>
</evidence>
<dbReference type="WBParaSite" id="L893_g29092.t1">
    <property type="protein sequence ID" value="L893_g29092.t1"/>
    <property type="gene ID" value="L893_g29092"/>
</dbReference>
<sequence length="241" mass="28265">MGRHKRIESKKRNKLKSVDPFNTQVDVNKEKLEQKRNNAPSVNQLDEQSLPRAWDHVHAWKDDGKIKKRSKKKKNLSVVELESKKIGIEKRPFETTKRFLQRVNAITQREMQEAKDKARFGMAGRDRKEVAEDEKALDEDLKRKKAVKKEQVKNLMANRKGAKEQRVLDKKAERTAEVAARKAEVERQKRAEVHKQRRRLAKISKPKNISKPKKENPHSNDRDSVIEMYRQMKKQKPAGHA</sequence>
<feature type="compositionally biased region" description="Basic and acidic residues" evidence="1">
    <location>
        <begin position="212"/>
        <end position="225"/>
    </location>
</feature>
<feature type="region of interest" description="Disordered" evidence="1">
    <location>
        <begin position="157"/>
        <end position="241"/>
    </location>
</feature>
<keyword evidence="2" id="KW-1185">Reference proteome</keyword>
<feature type="compositionally biased region" description="Polar residues" evidence="1">
    <location>
        <begin position="37"/>
        <end position="47"/>
    </location>
</feature>
<feature type="compositionally biased region" description="Basic residues" evidence="1">
    <location>
        <begin position="231"/>
        <end position="241"/>
    </location>
</feature>
<feature type="compositionally biased region" description="Basic residues" evidence="1">
    <location>
        <begin position="195"/>
        <end position="211"/>
    </location>
</feature>
<feature type="region of interest" description="Disordered" evidence="1">
    <location>
        <begin position="1"/>
        <end position="50"/>
    </location>
</feature>
<dbReference type="Proteomes" id="UP000095287">
    <property type="component" value="Unplaced"/>
</dbReference>
<evidence type="ECO:0000256" key="1">
    <source>
        <dbReference type="SAM" id="MobiDB-lite"/>
    </source>
</evidence>
<dbReference type="GO" id="GO:0005634">
    <property type="term" value="C:nucleus"/>
    <property type="evidence" value="ECO:0007669"/>
    <property type="project" value="TreeGrafter"/>
</dbReference>
<dbReference type="PANTHER" id="PTHR21838:SF2">
    <property type="entry name" value="COILED-COIL DOMAIN-CONTAINING PROTEIN 137"/>
    <property type="match status" value="1"/>
</dbReference>
<feature type="compositionally biased region" description="Basic and acidic residues" evidence="1">
    <location>
        <begin position="27"/>
        <end position="36"/>
    </location>
</feature>
<organism evidence="2 3">
    <name type="scientific">Steinernema glaseri</name>
    <dbReference type="NCBI Taxonomy" id="37863"/>
    <lineage>
        <taxon>Eukaryota</taxon>
        <taxon>Metazoa</taxon>
        <taxon>Ecdysozoa</taxon>
        <taxon>Nematoda</taxon>
        <taxon>Chromadorea</taxon>
        <taxon>Rhabditida</taxon>
        <taxon>Tylenchina</taxon>
        <taxon>Panagrolaimomorpha</taxon>
        <taxon>Strongyloidoidea</taxon>
        <taxon>Steinernematidae</taxon>
        <taxon>Steinernema</taxon>
    </lineage>
</organism>
<feature type="region of interest" description="Disordered" evidence="1">
    <location>
        <begin position="114"/>
        <end position="136"/>
    </location>
</feature>
<reference evidence="3" key="1">
    <citation type="submission" date="2016-11" db="UniProtKB">
        <authorList>
            <consortium name="WormBaseParasite"/>
        </authorList>
    </citation>
    <scope>IDENTIFICATION</scope>
</reference>
<dbReference type="AlphaFoldDB" id="A0A1I7ZR52"/>
<proteinExistence type="predicted"/>
<feature type="compositionally biased region" description="Basic residues" evidence="1">
    <location>
        <begin position="1"/>
        <end position="15"/>
    </location>
</feature>
<dbReference type="PANTHER" id="PTHR21838">
    <property type="entry name" value="COILED-COIL DOMAIN-CONTAINING PROTEIN 137"/>
    <property type="match status" value="1"/>
</dbReference>
<feature type="compositionally biased region" description="Basic and acidic residues" evidence="1">
    <location>
        <begin position="161"/>
        <end position="194"/>
    </location>
</feature>
<accession>A0A1I7ZR52</accession>
<dbReference type="InterPro" id="IPR026680">
    <property type="entry name" value="CCDC137"/>
</dbReference>
<protein>
    <submittedName>
        <fullName evidence="3">Coiled-coil domain-containing protein 86</fullName>
    </submittedName>
</protein>
<evidence type="ECO:0000313" key="3">
    <source>
        <dbReference type="WBParaSite" id="L893_g29092.t1"/>
    </source>
</evidence>